<accession>A0ACC1R1W3</accession>
<proteinExistence type="predicted"/>
<keyword evidence="2" id="KW-1185">Reference proteome</keyword>
<comment type="caution">
    <text evidence="1">The sequence shown here is derived from an EMBL/GenBank/DDBJ whole genome shotgun (WGS) entry which is preliminary data.</text>
</comment>
<sequence>MATTSKKRKHAPSPDIFAHSPSSPMHPHTRPWQPILDAPLRDLGKEFARFLNHLHDAAVLINHPNEQQPRQYSRVSVLLLGWQDDPASTDNIRSLQDVFESDYQYSTHTWYLPTTAKPIAQLSVRMTSFLEQARPDDLLIVYYYGHGYQGTDGQIYWACTTEDRSAKLKWDTFQCLFEDVQCDMLLFLDTCSVPITIASNRSVKQVVAAYSPETAQYTSPAALGYFTPCLVAALRNLSRAQSFSVQALCHEIKDNSIANSKSGHPFPSTALAPEFFVMTPDKPRDLQLPVLPCSAPVTTREPARAVLNPTPTSASMPLDFDEPRVLVCTTVAGAECPSISTIHSWMQNTPALASRLTVEGMFLGPPTVLTLSMPSNLWNNVQHDKIWYCLGTVKSRNMAHLYDKMFSPPPLAKPTPTIPQDPSPVPTTAKASRAIHLAHSRQNSISMTHRSSPLQPGYLLPRAIPAVKVAQSPSALQKAAEQRKAMRHLNHSSAEAEGPSGNAALKRHAQPVMSLHSGFRNLSRSDSLPVIDSGNGPTRSKLKRMLGKPEICCTHCTHVPFKDSSSLRKHIAAAHTPPVSLRLSLCGLHYHLRFQKRYYRCSTCATTTDGESNEFNRKDLFTVHLRRMHASPEVKHALDMDDSSQLSDWGNYVQNMQQTCLIQRRRRPQSLNCPKPGCKATFEGTTAWDKWTEHVGRHMERGEGDNLGVDALLRQYAIDEGIIEQTGDRYQLLPTPGSKATGSQPETSEISLQLMHSKFSPHMSPTMSLHHSQP</sequence>
<name>A0ACC1R1W3_9HYPO</name>
<dbReference type="EMBL" id="JANAKD010000153">
    <property type="protein sequence ID" value="KAJ3496891.1"/>
    <property type="molecule type" value="Genomic_DNA"/>
</dbReference>
<evidence type="ECO:0000313" key="1">
    <source>
        <dbReference type="EMBL" id="KAJ3496891.1"/>
    </source>
</evidence>
<organism evidence="1 2">
    <name type="scientific">Lecanicillium saksenae</name>
    <dbReference type="NCBI Taxonomy" id="468837"/>
    <lineage>
        <taxon>Eukaryota</taxon>
        <taxon>Fungi</taxon>
        <taxon>Dikarya</taxon>
        <taxon>Ascomycota</taxon>
        <taxon>Pezizomycotina</taxon>
        <taxon>Sordariomycetes</taxon>
        <taxon>Hypocreomycetidae</taxon>
        <taxon>Hypocreales</taxon>
        <taxon>Cordycipitaceae</taxon>
        <taxon>Lecanicillium</taxon>
    </lineage>
</organism>
<reference evidence="1" key="1">
    <citation type="submission" date="2022-07" db="EMBL/GenBank/DDBJ databases">
        <title>Genome Sequence of Lecanicillium saksenae.</title>
        <authorList>
            <person name="Buettner E."/>
        </authorList>
    </citation>
    <scope>NUCLEOTIDE SEQUENCE</scope>
    <source>
        <strain evidence="1">VT-O1</strain>
    </source>
</reference>
<evidence type="ECO:0000313" key="2">
    <source>
        <dbReference type="Proteomes" id="UP001148737"/>
    </source>
</evidence>
<gene>
    <name evidence="1" type="ORF">NLG97_g2320</name>
</gene>
<protein>
    <submittedName>
        <fullName evidence="1">Uncharacterized protein</fullName>
    </submittedName>
</protein>
<dbReference type="Proteomes" id="UP001148737">
    <property type="component" value="Unassembled WGS sequence"/>
</dbReference>